<evidence type="ECO:0000313" key="6">
    <source>
        <dbReference type="Proteomes" id="UP001595833"/>
    </source>
</evidence>
<organism evidence="5 6">
    <name type="scientific">Saccharothrix xinjiangensis</name>
    <dbReference type="NCBI Taxonomy" id="204798"/>
    <lineage>
        <taxon>Bacteria</taxon>
        <taxon>Bacillati</taxon>
        <taxon>Actinomycetota</taxon>
        <taxon>Actinomycetes</taxon>
        <taxon>Pseudonocardiales</taxon>
        <taxon>Pseudonocardiaceae</taxon>
        <taxon>Saccharothrix</taxon>
    </lineage>
</organism>
<proteinExistence type="inferred from homology"/>
<evidence type="ECO:0000313" key="5">
    <source>
        <dbReference type="EMBL" id="MFC5055571.1"/>
    </source>
</evidence>
<dbReference type="Gene3D" id="2.40.10.10">
    <property type="entry name" value="Trypsin-like serine proteases"/>
    <property type="match status" value="1"/>
</dbReference>
<dbReference type="PANTHER" id="PTHR24276:SF98">
    <property type="entry name" value="FI18310P1-RELATED"/>
    <property type="match status" value="1"/>
</dbReference>
<sequence length="611" mass="62399">MSRPGLRRAAGLLALVTAAGLLAAVPGAAVSGGGAVADGTYAFAVKLEVGGAHGCSGALIAPQWVITAANCFPENAGQAGPPKVAATAIVGRADQNGTGGHAVSVVDLLFRTDRNVALAKLATPIADIAPVAIGSSPPTTGELLRIAGYGRTNVDWVPGKLHSATVSVQSMTANTLAVVGNPQTTTTTCKGDAGGPTLRERNGTVELIAVHHTSWQAGCLDSTETRQGATETRVDDIASWIGQRLRGDAYTALATPTRLLDTRGPTGGHPQVLTAGEIVPLTIPDLPAGASAVAVNLTGVDASTHTFLTAYGDTLPTSSNLNIPPTRPAAVMAVVPVGTDRKIRIRNNAGTIHALVDLLGYYSASGASTYQPKDSAALVLDTRTATGGHQRPFTGGETFTLPIRGVADVPSNAVAVAVNVTGTESTHGSFFTVFGQGERSGSTLNVEAGEDRAAQSIVPIGSDGAIRVFLHFGQAHVLVSVLGYFVPGDSGSRFVALPTPTRIVDTRNPESPHPRALTPGEIMTLPVNGLPAQATAAAFNLTGVQPSGNTVITAWSHDVPFAGQPSTMNISGGEITSNASTVRLGSGALVDIRNSVGTTHVVVDMQGYYTR</sequence>
<dbReference type="EMBL" id="JBHSJB010000015">
    <property type="protein sequence ID" value="MFC5055571.1"/>
    <property type="molecule type" value="Genomic_DNA"/>
</dbReference>
<feature type="chain" id="PRO_5045731557" evidence="3">
    <location>
        <begin position="24"/>
        <end position="611"/>
    </location>
</feature>
<feature type="signal peptide" evidence="3">
    <location>
        <begin position="1"/>
        <end position="23"/>
    </location>
</feature>
<evidence type="ECO:0000256" key="1">
    <source>
        <dbReference type="ARBA" id="ARBA00007664"/>
    </source>
</evidence>
<reference evidence="6" key="1">
    <citation type="journal article" date="2019" name="Int. J. Syst. Evol. Microbiol.">
        <title>The Global Catalogue of Microorganisms (GCM) 10K type strain sequencing project: providing services to taxonomists for standard genome sequencing and annotation.</title>
        <authorList>
            <consortium name="The Broad Institute Genomics Platform"/>
            <consortium name="The Broad Institute Genome Sequencing Center for Infectious Disease"/>
            <person name="Wu L."/>
            <person name="Ma J."/>
        </authorList>
    </citation>
    <scope>NUCLEOTIDE SEQUENCE [LARGE SCALE GENOMIC DNA]</scope>
    <source>
        <strain evidence="6">KCTC 12848</strain>
    </source>
</reference>
<accession>A0ABV9Y4H3</accession>
<dbReference type="InterPro" id="IPR050430">
    <property type="entry name" value="Peptidase_S1"/>
</dbReference>
<evidence type="ECO:0000256" key="2">
    <source>
        <dbReference type="ARBA" id="ARBA00023157"/>
    </source>
</evidence>
<dbReference type="InterPro" id="IPR001314">
    <property type="entry name" value="Peptidase_S1A"/>
</dbReference>
<dbReference type="InterPro" id="IPR043504">
    <property type="entry name" value="Peptidase_S1_PA_chymotrypsin"/>
</dbReference>
<dbReference type="PRINTS" id="PR00722">
    <property type="entry name" value="CHYMOTRYPSIN"/>
</dbReference>
<comment type="caution">
    <text evidence="5">The sequence shown here is derived from an EMBL/GenBank/DDBJ whole genome shotgun (WGS) entry which is preliminary data.</text>
</comment>
<dbReference type="PANTHER" id="PTHR24276">
    <property type="entry name" value="POLYSERASE-RELATED"/>
    <property type="match status" value="1"/>
</dbReference>
<dbReference type="SUPFAM" id="SSF50494">
    <property type="entry name" value="Trypsin-like serine proteases"/>
    <property type="match status" value="1"/>
</dbReference>
<gene>
    <name evidence="5" type="ORF">ACFPFM_17635</name>
</gene>
<keyword evidence="2" id="KW-1015">Disulfide bond</keyword>
<comment type="similarity">
    <text evidence="1">Belongs to the peptidase S1 family.</text>
</comment>
<name>A0ABV9Y4H3_9PSEU</name>
<dbReference type="Pfam" id="PF00089">
    <property type="entry name" value="Trypsin"/>
    <property type="match status" value="1"/>
</dbReference>
<dbReference type="InterPro" id="IPR001254">
    <property type="entry name" value="Trypsin_dom"/>
</dbReference>
<dbReference type="RefSeq" id="WP_344042781.1">
    <property type="nucleotide sequence ID" value="NZ_BAAAKE010000037.1"/>
</dbReference>
<keyword evidence="6" id="KW-1185">Reference proteome</keyword>
<keyword evidence="3" id="KW-0732">Signal</keyword>
<feature type="domain" description="Peptidase S1" evidence="4">
    <location>
        <begin position="30"/>
        <end position="246"/>
    </location>
</feature>
<dbReference type="Proteomes" id="UP001595833">
    <property type="component" value="Unassembled WGS sequence"/>
</dbReference>
<dbReference type="PROSITE" id="PS50240">
    <property type="entry name" value="TRYPSIN_DOM"/>
    <property type="match status" value="1"/>
</dbReference>
<dbReference type="InterPro" id="IPR009003">
    <property type="entry name" value="Peptidase_S1_PA"/>
</dbReference>
<evidence type="ECO:0000256" key="3">
    <source>
        <dbReference type="SAM" id="SignalP"/>
    </source>
</evidence>
<evidence type="ECO:0000259" key="4">
    <source>
        <dbReference type="PROSITE" id="PS50240"/>
    </source>
</evidence>
<protein>
    <submittedName>
        <fullName evidence="5">S1 family peptidase</fullName>
    </submittedName>
</protein>
<dbReference type="SMART" id="SM00020">
    <property type="entry name" value="Tryp_SPc"/>
    <property type="match status" value="1"/>
</dbReference>